<keyword evidence="3" id="KW-1185">Reference proteome</keyword>
<name>K8PSW8_9BRAD</name>
<dbReference type="eggNOG" id="ENOG50332DQ">
    <property type="taxonomic scope" value="Bacteria"/>
</dbReference>
<dbReference type="Proteomes" id="UP000001096">
    <property type="component" value="Unassembled WGS sequence"/>
</dbReference>
<dbReference type="RefSeq" id="WP_006019262.1">
    <property type="nucleotide sequence ID" value="NZ_KB375282.1"/>
</dbReference>
<reference evidence="2 3" key="1">
    <citation type="submission" date="2012-04" db="EMBL/GenBank/DDBJ databases">
        <title>The Genome Sequence of Afipia broomeae ATCC 49717.</title>
        <authorList>
            <consortium name="The Broad Institute Genome Sequencing Platform"/>
            <person name="Earl A."/>
            <person name="Ward D."/>
            <person name="Feldgarden M."/>
            <person name="Gevers D."/>
            <person name="Huys G."/>
            <person name="Walker B."/>
            <person name="Young S.K."/>
            <person name="Zeng Q."/>
            <person name="Gargeya S."/>
            <person name="Fitzgerald M."/>
            <person name="Haas B."/>
            <person name="Abouelleil A."/>
            <person name="Alvarado L."/>
            <person name="Arachchi H.M."/>
            <person name="Berlin A."/>
            <person name="Chapman S.B."/>
            <person name="Goldberg J."/>
            <person name="Griggs A."/>
            <person name="Gujja S."/>
            <person name="Hansen M."/>
            <person name="Howarth C."/>
            <person name="Imamovic A."/>
            <person name="Larimer J."/>
            <person name="McCowen C."/>
            <person name="Montmayeur A."/>
            <person name="Murphy C."/>
            <person name="Neiman D."/>
            <person name="Pearson M."/>
            <person name="Priest M."/>
            <person name="Roberts A."/>
            <person name="Saif S."/>
            <person name="Shea T."/>
            <person name="Sisk P."/>
            <person name="Sykes S."/>
            <person name="Wortman J."/>
            <person name="Nusbaum C."/>
            <person name="Birren B."/>
        </authorList>
    </citation>
    <scope>NUCLEOTIDE SEQUENCE [LARGE SCALE GENOMIC DNA]</scope>
    <source>
        <strain evidence="2 3">ATCC 49717</strain>
    </source>
</reference>
<gene>
    <name evidence="2" type="ORF">HMPREF9695_00555</name>
</gene>
<dbReference type="PATRIC" id="fig|883078.3.peg.581"/>
<accession>K8PSW8</accession>
<dbReference type="EMBL" id="AGWX01000001">
    <property type="protein sequence ID" value="EKS41463.1"/>
    <property type="molecule type" value="Genomic_DNA"/>
</dbReference>
<evidence type="ECO:0008006" key="4">
    <source>
        <dbReference type="Google" id="ProtNLM"/>
    </source>
</evidence>
<dbReference type="HOGENOM" id="CLU_124387_1_0_5"/>
<organism evidence="2 3">
    <name type="scientific">Afipia broomeae ATCC 49717</name>
    <dbReference type="NCBI Taxonomy" id="883078"/>
    <lineage>
        <taxon>Bacteria</taxon>
        <taxon>Pseudomonadati</taxon>
        <taxon>Pseudomonadota</taxon>
        <taxon>Alphaproteobacteria</taxon>
        <taxon>Hyphomicrobiales</taxon>
        <taxon>Nitrobacteraceae</taxon>
        <taxon>Afipia</taxon>
    </lineage>
</organism>
<evidence type="ECO:0000313" key="3">
    <source>
        <dbReference type="Proteomes" id="UP000001096"/>
    </source>
</evidence>
<evidence type="ECO:0000313" key="2">
    <source>
        <dbReference type="EMBL" id="EKS41463.1"/>
    </source>
</evidence>
<dbReference type="InterPro" id="IPR021322">
    <property type="entry name" value="DUF2924"/>
</dbReference>
<feature type="compositionally biased region" description="Basic residues" evidence="1">
    <location>
        <begin position="179"/>
        <end position="190"/>
    </location>
</feature>
<evidence type="ECO:0000256" key="1">
    <source>
        <dbReference type="SAM" id="MobiDB-lite"/>
    </source>
</evidence>
<proteinExistence type="predicted"/>
<sequence>MNYPRREPNPELESELKIVAAAPKSVLRKRYQELFHRAPPKAFGPDLLRRSVAHRLQENAHGGLPKATQRELKRLVRLMIEKPGAKFTVARRAQSGTVLVRDWKGKRHQVMIQEQGFSYAGRDFTNLSEIARLITGTRWNGPRFFGLRRQQADTGDGEAQAKPLRSARPKVDQSALKSSRPKRMAIGHGL</sequence>
<comment type="caution">
    <text evidence="2">The sequence shown here is derived from an EMBL/GenBank/DDBJ whole genome shotgun (WGS) entry which is preliminary data.</text>
</comment>
<feature type="region of interest" description="Disordered" evidence="1">
    <location>
        <begin position="152"/>
        <end position="190"/>
    </location>
</feature>
<dbReference type="AlphaFoldDB" id="K8PSW8"/>
<dbReference type="Pfam" id="PF11149">
    <property type="entry name" value="DUF2924"/>
    <property type="match status" value="1"/>
</dbReference>
<protein>
    <recommendedName>
        <fullName evidence="4">DUF2924 domain-containing protein</fullName>
    </recommendedName>
</protein>